<keyword evidence="2" id="KW-0032">Aminotransferase</keyword>
<dbReference type="Pfam" id="PF00155">
    <property type="entry name" value="Aminotran_1_2"/>
    <property type="match status" value="1"/>
</dbReference>
<gene>
    <name evidence="6" type="ORF">LSH36_84g07022</name>
</gene>
<keyword evidence="7" id="KW-1185">Reference proteome</keyword>
<dbReference type="Gene3D" id="3.90.1150.10">
    <property type="entry name" value="Aspartate Aminotransferase, domain 1"/>
    <property type="match status" value="1"/>
</dbReference>
<evidence type="ECO:0000256" key="4">
    <source>
        <dbReference type="ARBA" id="ARBA00022898"/>
    </source>
</evidence>
<accession>A0AAD9K1T2</accession>
<reference evidence="6" key="1">
    <citation type="journal article" date="2023" name="Mol. Biol. Evol.">
        <title>Third-Generation Sequencing Reveals the Adaptive Role of the Epigenome in Three Deep-Sea Polychaetes.</title>
        <authorList>
            <person name="Perez M."/>
            <person name="Aroh O."/>
            <person name="Sun Y."/>
            <person name="Lan Y."/>
            <person name="Juniper S.K."/>
            <person name="Young C.R."/>
            <person name="Angers B."/>
            <person name="Qian P.Y."/>
        </authorList>
    </citation>
    <scope>NUCLEOTIDE SEQUENCE</scope>
    <source>
        <strain evidence="6">P08H-3</strain>
    </source>
</reference>
<dbReference type="InterPro" id="IPR015422">
    <property type="entry name" value="PyrdxlP-dep_Trfase_small"/>
</dbReference>
<evidence type="ECO:0000313" key="7">
    <source>
        <dbReference type="Proteomes" id="UP001208570"/>
    </source>
</evidence>
<feature type="domain" description="Aminotransferase class I/classII large" evidence="5">
    <location>
        <begin position="54"/>
        <end position="268"/>
    </location>
</feature>
<dbReference type="GO" id="GO:1901605">
    <property type="term" value="P:alpha-amino acid metabolic process"/>
    <property type="evidence" value="ECO:0007669"/>
    <property type="project" value="TreeGrafter"/>
</dbReference>
<dbReference type="AlphaFoldDB" id="A0AAD9K1T2"/>
<sequence>MNYSRFINAVSAARKPSPIRVLTAILAKSPPSMISLASGAPNPKLFPFAEATIKLRDGSKLILDEERMNVALQYGATQGQADLVNWLKDLQNILHKPPSAGMKPEAGGLDLIVTTGSQDGLSKSFESLIHAGDNVVVECPTYAGTLSALRPIGCNLLAVATDHNGMIPDSLEEIMSRWKPEDAKHSECRIPKLVYTIPNGVNPTGASLTLDRKQAIYKIAQKYDLLIMEDDPYYFLQFNKPVPSFLSLDTDGRVLRFDSFSKVLSSGGRSIQGREELLQWHYADDEYLTYEHSSDDEIVEPKEDEEEPPPPEVSEAIERLEVMVGDLLHQWGMDGFKEHIKQVVHFYQSRKDIMVNAAKKWLSGLAEWDEPVAGMFLWLKLKGINDTKKLIEEKALAKEVLLVPGCAFMPDPDAPCSYVRASYSLASDEQIDQLQSTVLHIHHQLRPGFGDSFARSSSRMIKIISVKVPLMPVNTLVILATGDLRVAIDERIQR</sequence>
<evidence type="ECO:0000313" key="6">
    <source>
        <dbReference type="EMBL" id="KAK2163187.1"/>
    </source>
</evidence>
<dbReference type="FunFam" id="3.90.1150.10:FF:000166">
    <property type="entry name" value="Kynurenine/alpha-aminoadipate aminotransferase, mitochondrial"/>
    <property type="match status" value="1"/>
</dbReference>
<evidence type="ECO:0000256" key="3">
    <source>
        <dbReference type="ARBA" id="ARBA00022679"/>
    </source>
</evidence>
<dbReference type="GO" id="GO:0016212">
    <property type="term" value="F:kynurenine-oxoglutarate transaminase activity"/>
    <property type="evidence" value="ECO:0007669"/>
    <property type="project" value="TreeGrafter"/>
</dbReference>
<evidence type="ECO:0000256" key="1">
    <source>
        <dbReference type="ARBA" id="ARBA00001933"/>
    </source>
</evidence>
<dbReference type="GO" id="GO:0030170">
    <property type="term" value="F:pyridoxal phosphate binding"/>
    <property type="evidence" value="ECO:0007669"/>
    <property type="project" value="InterPro"/>
</dbReference>
<organism evidence="6 7">
    <name type="scientific">Paralvinella palmiformis</name>
    <dbReference type="NCBI Taxonomy" id="53620"/>
    <lineage>
        <taxon>Eukaryota</taxon>
        <taxon>Metazoa</taxon>
        <taxon>Spiralia</taxon>
        <taxon>Lophotrochozoa</taxon>
        <taxon>Annelida</taxon>
        <taxon>Polychaeta</taxon>
        <taxon>Sedentaria</taxon>
        <taxon>Canalipalpata</taxon>
        <taxon>Terebellida</taxon>
        <taxon>Terebelliformia</taxon>
        <taxon>Alvinellidae</taxon>
        <taxon>Paralvinella</taxon>
    </lineage>
</organism>
<dbReference type="SUPFAM" id="SSF53383">
    <property type="entry name" value="PLP-dependent transferases"/>
    <property type="match status" value="1"/>
</dbReference>
<dbReference type="Proteomes" id="UP001208570">
    <property type="component" value="Unassembled WGS sequence"/>
</dbReference>
<evidence type="ECO:0000256" key="2">
    <source>
        <dbReference type="ARBA" id="ARBA00022576"/>
    </source>
</evidence>
<dbReference type="InterPro" id="IPR015421">
    <property type="entry name" value="PyrdxlP-dep_Trfase_major"/>
</dbReference>
<dbReference type="CDD" id="cd00609">
    <property type="entry name" value="AAT_like"/>
    <property type="match status" value="1"/>
</dbReference>
<dbReference type="PANTHER" id="PTHR42790">
    <property type="entry name" value="AMINOTRANSFERASE"/>
    <property type="match status" value="1"/>
</dbReference>
<comment type="cofactor">
    <cofactor evidence="1">
        <name>pyridoxal 5'-phosphate</name>
        <dbReference type="ChEBI" id="CHEBI:597326"/>
    </cofactor>
</comment>
<dbReference type="InterPro" id="IPR050859">
    <property type="entry name" value="Class-I_PLP-dep_aminotransf"/>
</dbReference>
<proteinExistence type="predicted"/>
<dbReference type="InterPro" id="IPR004839">
    <property type="entry name" value="Aminotransferase_I/II_large"/>
</dbReference>
<keyword evidence="4" id="KW-0663">Pyridoxal phosphate</keyword>
<dbReference type="EMBL" id="JAODUP010000084">
    <property type="protein sequence ID" value="KAK2163187.1"/>
    <property type="molecule type" value="Genomic_DNA"/>
</dbReference>
<dbReference type="Gene3D" id="3.40.640.10">
    <property type="entry name" value="Type I PLP-dependent aspartate aminotransferase-like (Major domain)"/>
    <property type="match status" value="1"/>
</dbReference>
<dbReference type="PANTHER" id="PTHR42790:SF19">
    <property type="entry name" value="KYNURENINE_ALPHA-AMINOADIPATE AMINOTRANSFERASE, MITOCHONDRIAL"/>
    <property type="match status" value="1"/>
</dbReference>
<protein>
    <recommendedName>
        <fullName evidence="5">Aminotransferase class I/classII large domain-containing protein</fullName>
    </recommendedName>
</protein>
<name>A0AAD9K1T2_9ANNE</name>
<keyword evidence="3" id="KW-0808">Transferase</keyword>
<comment type="caution">
    <text evidence="6">The sequence shown here is derived from an EMBL/GenBank/DDBJ whole genome shotgun (WGS) entry which is preliminary data.</text>
</comment>
<evidence type="ECO:0000259" key="5">
    <source>
        <dbReference type="Pfam" id="PF00155"/>
    </source>
</evidence>
<dbReference type="InterPro" id="IPR015424">
    <property type="entry name" value="PyrdxlP-dep_Trfase"/>
</dbReference>